<gene>
    <name evidence="1" type="ORF">TSUD_123500</name>
</gene>
<keyword evidence="2" id="KW-1185">Reference proteome</keyword>
<dbReference type="Proteomes" id="UP000242715">
    <property type="component" value="Unassembled WGS sequence"/>
</dbReference>
<protein>
    <submittedName>
        <fullName evidence="1">Uncharacterized protein</fullName>
    </submittedName>
</protein>
<dbReference type="AlphaFoldDB" id="A0A2Z6LY87"/>
<proteinExistence type="predicted"/>
<reference evidence="2" key="1">
    <citation type="journal article" date="2017" name="Front. Plant Sci.">
        <title>Climate Clever Clovers: New Paradigm to Reduce the Environmental Footprint of Ruminants by Breeding Low Methanogenic Forages Utilizing Haplotype Variation.</title>
        <authorList>
            <person name="Kaur P."/>
            <person name="Appels R."/>
            <person name="Bayer P.E."/>
            <person name="Keeble-Gagnere G."/>
            <person name="Wang J."/>
            <person name="Hirakawa H."/>
            <person name="Shirasawa K."/>
            <person name="Vercoe P."/>
            <person name="Stefanova K."/>
            <person name="Durmic Z."/>
            <person name="Nichols P."/>
            <person name="Revell C."/>
            <person name="Isobe S.N."/>
            <person name="Edwards D."/>
            <person name="Erskine W."/>
        </authorList>
    </citation>
    <scope>NUCLEOTIDE SEQUENCE [LARGE SCALE GENOMIC DNA]</scope>
    <source>
        <strain evidence="2">cv. Daliak</strain>
    </source>
</reference>
<dbReference type="EMBL" id="DF973247">
    <property type="protein sequence ID" value="GAU22463.1"/>
    <property type="molecule type" value="Genomic_DNA"/>
</dbReference>
<evidence type="ECO:0000313" key="2">
    <source>
        <dbReference type="Proteomes" id="UP000242715"/>
    </source>
</evidence>
<evidence type="ECO:0000313" key="1">
    <source>
        <dbReference type="EMBL" id="GAU22463.1"/>
    </source>
</evidence>
<name>A0A2Z6LY87_TRISU</name>
<organism evidence="1 2">
    <name type="scientific">Trifolium subterraneum</name>
    <name type="common">Subterranean clover</name>
    <dbReference type="NCBI Taxonomy" id="3900"/>
    <lineage>
        <taxon>Eukaryota</taxon>
        <taxon>Viridiplantae</taxon>
        <taxon>Streptophyta</taxon>
        <taxon>Embryophyta</taxon>
        <taxon>Tracheophyta</taxon>
        <taxon>Spermatophyta</taxon>
        <taxon>Magnoliopsida</taxon>
        <taxon>eudicotyledons</taxon>
        <taxon>Gunneridae</taxon>
        <taxon>Pentapetalae</taxon>
        <taxon>rosids</taxon>
        <taxon>fabids</taxon>
        <taxon>Fabales</taxon>
        <taxon>Fabaceae</taxon>
        <taxon>Papilionoideae</taxon>
        <taxon>50 kb inversion clade</taxon>
        <taxon>NPAAA clade</taxon>
        <taxon>Hologalegina</taxon>
        <taxon>IRL clade</taxon>
        <taxon>Trifolieae</taxon>
        <taxon>Trifolium</taxon>
    </lineage>
</organism>
<sequence length="66" mass="7469">MSRDVTMSRDVAISANPSRAIHERCLNFDVASIELFAIAIDDTNHRSVLNRRVLKRNSQSQCSQSH</sequence>
<accession>A0A2Z6LY87</accession>